<sequence length="241" mass="28164">MTTARRQYCQILNWILIWNIVSCLINGSPMIVNTYHERKEVSNREYSVRKLFQLNGIRGVALCAGQCTRNVLCASFFYNKESQTCTGHSTVFIGPRYRFAQADRNKYYVIHTGNLGDACHSDADCNFQFSYCHYSRCLCQEGNSYSFKDRSCVQSCKLYGRYFQEVPYYFIDQHNMETLTGISFEDCQMLCLNRTSYTCKSFEYGDTSKECFLQNITRQDAIADWNTDQEGLFSYYQRHCS</sequence>
<gene>
    <name evidence="3" type="ORF">ACJMK2_023960</name>
</gene>
<evidence type="ECO:0000313" key="3">
    <source>
        <dbReference type="EMBL" id="KAL3832306.1"/>
    </source>
</evidence>
<dbReference type="InterPro" id="IPR003609">
    <property type="entry name" value="Pan_app"/>
</dbReference>
<keyword evidence="4" id="KW-1185">Reference proteome</keyword>
<keyword evidence="1" id="KW-1133">Transmembrane helix</keyword>
<dbReference type="PROSITE" id="PS50948">
    <property type="entry name" value="PAN"/>
    <property type="match status" value="1"/>
</dbReference>
<dbReference type="SUPFAM" id="SSF57414">
    <property type="entry name" value="Hairpin loop containing domain-like"/>
    <property type="match status" value="2"/>
</dbReference>
<keyword evidence="1" id="KW-0472">Membrane</keyword>
<keyword evidence="1" id="KW-0812">Transmembrane</keyword>
<dbReference type="SMART" id="SM00473">
    <property type="entry name" value="PAN_AP"/>
    <property type="match status" value="2"/>
</dbReference>
<dbReference type="EMBL" id="JBJQND010000019">
    <property type="protein sequence ID" value="KAL3832306.1"/>
    <property type="molecule type" value="Genomic_DNA"/>
</dbReference>
<dbReference type="Pfam" id="PF00024">
    <property type="entry name" value="PAN_1"/>
    <property type="match status" value="1"/>
</dbReference>
<dbReference type="Proteomes" id="UP001634394">
    <property type="component" value="Unassembled WGS sequence"/>
</dbReference>
<comment type="caution">
    <text evidence="3">The sequence shown here is derived from an EMBL/GenBank/DDBJ whole genome shotgun (WGS) entry which is preliminary data.</text>
</comment>
<evidence type="ECO:0000256" key="1">
    <source>
        <dbReference type="SAM" id="Phobius"/>
    </source>
</evidence>
<dbReference type="Gene3D" id="3.50.4.10">
    <property type="entry name" value="Hepatocyte Growth Factor"/>
    <property type="match status" value="1"/>
</dbReference>
<dbReference type="AlphaFoldDB" id="A0ABD3T6Q2"/>
<organism evidence="3 4">
    <name type="scientific">Sinanodonta woodiana</name>
    <name type="common">Chinese pond mussel</name>
    <name type="synonym">Anodonta woodiana</name>
    <dbReference type="NCBI Taxonomy" id="1069815"/>
    <lineage>
        <taxon>Eukaryota</taxon>
        <taxon>Metazoa</taxon>
        <taxon>Spiralia</taxon>
        <taxon>Lophotrochozoa</taxon>
        <taxon>Mollusca</taxon>
        <taxon>Bivalvia</taxon>
        <taxon>Autobranchia</taxon>
        <taxon>Heteroconchia</taxon>
        <taxon>Palaeoheterodonta</taxon>
        <taxon>Unionida</taxon>
        <taxon>Unionoidea</taxon>
        <taxon>Unionidae</taxon>
        <taxon>Unioninae</taxon>
        <taxon>Sinanodonta</taxon>
    </lineage>
</organism>
<feature type="transmembrane region" description="Helical" evidence="1">
    <location>
        <begin position="12"/>
        <end position="32"/>
    </location>
</feature>
<evidence type="ECO:0000259" key="2">
    <source>
        <dbReference type="PROSITE" id="PS50948"/>
    </source>
</evidence>
<proteinExistence type="predicted"/>
<feature type="domain" description="Apple" evidence="2">
    <location>
        <begin position="156"/>
        <end position="240"/>
    </location>
</feature>
<name>A0ABD3T6Q2_SINWO</name>
<evidence type="ECO:0000313" key="4">
    <source>
        <dbReference type="Proteomes" id="UP001634394"/>
    </source>
</evidence>
<protein>
    <recommendedName>
        <fullName evidence="2">Apple domain-containing protein</fullName>
    </recommendedName>
</protein>
<accession>A0ABD3T6Q2</accession>
<reference evidence="3 4" key="1">
    <citation type="submission" date="2024-11" db="EMBL/GenBank/DDBJ databases">
        <title>Chromosome-level genome assembly of the freshwater bivalve Anodonta woodiana.</title>
        <authorList>
            <person name="Chen X."/>
        </authorList>
    </citation>
    <scope>NUCLEOTIDE SEQUENCE [LARGE SCALE GENOMIC DNA]</scope>
    <source>
        <strain evidence="3">MN2024</strain>
        <tissue evidence="3">Gills</tissue>
    </source>
</reference>